<evidence type="ECO:0000313" key="4">
    <source>
        <dbReference type="Proteomes" id="UP000237717"/>
    </source>
</evidence>
<keyword evidence="2" id="KW-0472">Membrane</keyword>
<dbReference type="RefSeq" id="WP_065655369.1">
    <property type="nucleotide sequence ID" value="NZ_CP026925.1"/>
</dbReference>
<feature type="compositionally biased region" description="Basic and acidic residues" evidence="1">
    <location>
        <begin position="7"/>
        <end position="27"/>
    </location>
</feature>
<dbReference type="InterPro" id="IPR036259">
    <property type="entry name" value="MFS_trans_sf"/>
</dbReference>
<reference evidence="3 4" key="1">
    <citation type="submission" date="2018-02" db="EMBL/GenBank/DDBJ databases">
        <title>Complete genome sequence of Agrobacterium tumefaciens 1D1609.</title>
        <authorList>
            <person name="Cho S.-T."/>
            <person name="Haryono M."/>
            <person name="Chang H.-H."/>
            <person name="Santos M.N."/>
            <person name="Lai E.-M."/>
            <person name="Kuo C.-H."/>
        </authorList>
    </citation>
    <scope>NUCLEOTIDE SEQUENCE [LARGE SCALE GENOMIC DNA]</scope>
    <source>
        <strain evidence="3 4">1D1609</strain>
    </source>
</reference>
<name>A0A2L2LK42_AGRTU</name>
<proteinExistence type="predicted"/>
<protein>
    <recommendedName>
        <fullName evidence="5">Intracellular growth attenuator family protein</fullName>
    </recommendedName>
</protein>
<feature type="transmembrane region" description="Helical" evidence="2">
    <location>
        <begin position="32"/>
        <end position="56"/>
    </location>
</feature>
<accession>A0A2L2LK42</accession>
<keyword evidence="2" id="KW-0812">Transmembrane</keyword>
<evidence type="ECO:0000313" key="3">
    <source>
        <dbReference type="EMBL" id="AVH44666.1"/>
    </source>
</evidence>
<dbReference type="AlphaFoldDB" id="A0A2L2LK42"/>
<keyword evidence="2" id="KW-1133">Transmembrane helix</keyword>
<dbReference type="EMBL" id="CP026925">
    <property type="protein sequence ID" value="AVH44666.1"/>
    <property type="molecule type" value="Genomic_DNA"/>
</dbReference>
<feature type="transmembrane region" description="Helical" evidence="2">
    <location>
        <begin position="62"/>
        <end position="81"/>
    </location>
</feature>
<dbReference type="SUPFAM" id="SSF103473">
    <property type="entry name" value="MFS general substrate transporter"/>
    <property type="match status" value="1"/>
</dbReference>
<evidence type="ECO:0000256" key="2">
    <source>
        <dbReference type="SAM" id="Phobius"/>
    </source>
</evidence>
<evidence type="ECO:0008006" key="5">
    <source>
        <dbReference type="Google" id="ProtNLM"/>
    </source>
</evidence>
<gene>
    <name evidence="3" type="ORF">At1D1609_46250</name>
</gene>
<sequence length="91" mass="10246">MPLPEKPAPEHSAPENPAPEKARPGKKDWSPAFAAALIIVGFGLVFFVMPKIMLWLGDYSPWLAAAFGTVAVLCFFLLFWLRARYQRRRDG</sequence>
<feature type="region of interest" description="Disordered" evidence="1">
    <location>
        <begin position="1"/>
        <end position="27"/>
    </location>
</feature>
<dbReference type="Proteomes" id="UP000237717">
    <property type="component" value="Chromosome II"/>
</dbReference>
<organism evidence="3 4">
    <name type="scientific">Agrobacterium tumefaciens</name>
    <dbReference type="NCBI Taxonomy" id="358"/>
    <lineage>
        <taxon>Bacteria</taxon>
        <taxon>Pseudomonadati</taxon>
        <taxon>Pseudomonadota</taxon>
        <taxon>Alphaproteobacteria</taxon>
        <taxon>Hyphomicrobiales</taxon>
        <taxon>Rhizobiaceae</taxon>
        <taxon>Rhizobium/Agrobacterium group</taxon>
        <taxon>Agrobacterium</taxon>
        <taxon>Agrobacterium tumefaciens complex</taxon>
    </lineage>
</organism>
<evidence type="ECO:0000256" key="1">
    <source>
        <dbReference type="SAM" id="MobiDB-lite"/>
    </source>
</evidence>